<dbReference type="SUPFAM" id="SSF52833">
    <property type="entry name" value="Thioredoxin-like"/>
    <property type="match status" value="1"/>
</dbReference>
<sequence length="134" mass="16054">MIIVFYDGWCPMCTKASERIRRYDSRNNVTTVSFRDSEIVQEYNLTPDMLEKMSKRLYVYNTSTKEWFDGIHACDVICKNIRRFWWLLPMIRVSIVFGFGQWTYDWIAKRRKIVPSNLCDEHGCQLPQRPKGNE</sequence>
<dbReference type="InterPro" id="IPR036249">
    <property type="entry name" value="Thioredoxin-like_sf"/>
</dbReference>
<dbReference type="Proteomes" id="UP000605259">
    <property type="component" value="Unassembled WGS sequence"/>
</dbReference>
<dbReference type="Pfam" id="PF04134">
    <property type="entry name" value="DCC1-like"/>
    <property type="match status" value="1"/>
</dbReference>
<reference evidence="1" key="1">
    <citation type="journal article" date="2014" name="Int. J. Syst. Evol. Microbiol.">
        <title>Complete genome sequence of Corynebacterium casei LMG S-19264T (=DSM 44701T), isolated from a smear-ripened cheese.</title>
        <authorList>
            <consortium name="US DOE Joint Genome Institute (JGI-PGF)"/>
            <person name="Walter F."/>
            <person name="Albersmeier A."/>
            <person name="Kalinowski J."/>
            <person name="Ruckert C."/>
        </authorList>
    </citation>
    <scope>NUCLEOTIDE SEQUENCE</scope>
    <source>
        <strain evidence="1">CGMCC 1.12698</strain>
    </source>
</reference>
<name>A0A917ALZ4_9BACI</name>
<comment type="caution">
    <text evidence="1">The sequence shown here is derived from an EMBL/GenBank/DDBJ whole genome shotgun (WGS) entry which is preliminary data.</text>
</comment>
<keyword evidence="2" id="KW-1185">Reference proteome</keyword>
<dbReference type="InterPro" id="IPR007263">
    <property type="entry name" value="DCC1-like"/>
</dbReference>
<gene>
    <name evidence="1" type="ORF">GCM10007140_06810</name>
</gene>
<protein>
    <submittedName>
        <fullName evidence="1">Thioredoxin</fullName>
    </submittedName>
</protein>
<dbReference type="AlphaFoldDB" id="A0A917ALZ4"/>
<accession>A0A917ALZ4</accession>
<dbReference type="RefSeq" id="WP_188387023.1">
    <property type="nucleotide sequence ID" value="NZ_BMFK01000001.1"/>
</dbReference>
<organism evidence="1 2">
    <name type="scientific">Priestia taiwanensis</name>
    <dbReference type="NCBI Taxonomy" id="1347902"/>
    <lineage>
        <taxon>Bacteria</taxon>
        <taxon>Bacillati</taxon>
        <taxon>Bacillota</taxon>
        <taxon>Bacilli</taxon>
        <taxon>Bacillales</taxon>
        <taxon>Bacillaceae</taxon>
        <taxon>Priestia</taxon>
    </lineage>
</organism>
<reference evidence="1" key="2">
    <citation type="submission" date="2020-09" db="EMBL/GenBank/DDBJ databases">
        <authorList>
            <person name="Sun Q."/>
            <person name="Zhou Y."/>
        </authorList>
    </citation>
    <scope>NUCLEOTIDE SEQUENCE</scope>
    <source>
        <strain evidence="1">CGMCC 1.12698</strain>
    </source>
</reference>
<evidence type="ECO:0000313" key="1">
    <source>
        <dbReference type="EMBL" id="GGE59104.1"/>
    </source>
</evidence>
<dbReference type="EMBL" id="BMFK01000001">
    <property type="protein sequence ID" value="GGE59104.1"/>
    <property type="molecule type" value="Genomic_DNA"/>
</dbReference>
<evidence type="ECO:0000313" key="2">
    <source>
        <dbReference type="Proteomes" id="UP000605259"/>
    </source>
</evidence>
<dbReference type="GO" id="GO:0015035">
    <property type="term" value="F:protein-disulfide reductase activity"/>
    <property type="evidence" value="ECO:0007669"/>
    <property type="project" value="InterPro"/>
</dbReference>
<proteinExistence type="predicted"/>